<protein>
    <submittedName>
        <fullName evidence="1">Uncharacterized protein</fullName>
    </submittedName>
</protein>
<dbReference type="AlphaFoldDB" id="M3GVM2"/>
<accession>M3GVM2</accession>
<comment type="caution">
    <text evidence="1">The sequence shown here is derived from an EMBL/GenBank/DDBJ whole genome shotgun (WGS) entry which is preliminary data.</text>
</comment>
<gene>
    <name evidence="1" type="ORF">LEP1GSC188_3776</name>
</gene>
<dbReference type="EMBL" id="AHOR02000048">
    <property type="protein sequence ID" value="EMF80575.1"/>
    <property type="molecule type" value="Genomic_DNA"/>
</dbReference>
<reference evidence="1 2" key="1">
    <citation type="submission" date="2013-01" db="EMBL/GenBank/DDBJ databases">
        <authorList>
            <person name="Harkins D.M."/>
            <person name="Durkin A.S."/>
            <person name="Brinkac L.M."/>
            <person name="Haft D.H."/>
            <person name="Selengut J.D."/>
            <person name="Sanka R."/>
            <person name="DePew J."/>
            <person name="Purushe J."/>
            <person name="Tulsiani S.M."/>
            <person name="Graham G.C."/>
            <person name="Burns M.-A."/>
            <person name="Dohnt M.F."/>
            <person name="Smythe L.D."/>
            <person name="McKay D.B."/>
            <person name="Craig S.B."/>
            <person name="Vinetz J.M."/>
            <person name="Sutton G.G."/>
            <person name="Nierman W.C."/>
            <person name="Fouts D.E."/>
        </authorList>
    </citation>
    <scope>NUCLEOTIDE SEQUENCE [LARGE SCALE GENOMIC DNA]</scope>
    <source>
        <strain evidence="1 2">LT2116</strain>
    </source>
</reference>
<dbReference type="Proteomes" id="UP000011770">
    <property type="component" value="Unassembled WGS sequence"/>
</dbReference>
<organism evidence="1 2">
    <name type="scientific">Leptospira weilii serovar Topaz str. LT2116</name>
    <dbReference type="NCBI Taxonomy" id="1088540"/>
    <lineage>
        <taxon>Bacteria</taxon>
        <taxon>Pseudomonadati</taxon>
        <taxon>Spirochaetota</taxon>
        <taxon>Spirochaetia</taxon>
        <taxon>Leptospirales</taxon>
        <taxon>Leptospiraceae</taxon>
        <taxon>Leptospira</taxon>
    </lineage>
</organism>
<proteinExistence type="predicted"/>
<sequence>MSEFRQVYFRIQVLVGLVMETIYKKVEKYPNSRGNFLS</sequence>
<evidence type="ECO:0000313" key="1">
    <source>
        <dbReference type="EMBL" id="EMF80575.1"/>
    </source>
</evidence>
<name>M3GVM2_9LEPT</name>
<evidence type="ECO:0000313" key="2">
    <source>
        <dbReference type="Proteomes" id="UP000011770"/>
    </source>
</evidence>